<evidence type="ECO:0000256" key="3">
    <source>
        <dbReference type="ARBA" id="ARBA00022630"/>
    </source>
</evidence>
<evidence type="ECO:0000313" key="7">
    <source>
        <dbReference type="EMBL" id="GFH62261.1"/>
    </source>
</evidence>
<gene>
    <name evidence="7" type="ORF">ZNDK_0032</name>
</gene>
<proteinExistence type="inferred from homology"/>
<evidence type="ECO:0000313" key="8">
    <source>
        <dbReference type="Proteomes" id="UP000505077"/>
    </source>
</evidence>
<evidence type="ECO:0000256" key="2">
    <source>
        <dbReference type="ARBA" id="ARBA00007118"/>
    </source>
</evidence>
<evidence type="ECO:0000256" key="5">
    <source>
        <dbReference type="ARBA" id="ARBA00023002"/>
    </source>
</evidence>
<dbReference type="AlphaFoldDB" id="A0A6L2R3W3"/>
<sequence length="169" mass="18950">MDIFEALFTRRSIRVFTPEPVSDDDVTVMLKAAMLAPSANNCQPWHFVVIRDKKVRGAFAERHPYAKMAAESPVVIVVCGNTAEEKPHGFWVQDCSAATQNLMLAARGRNLGTVWCGLYPVEDRAALARDILHLPDGVIPLSLVAVGHTTQPFFEADRFKKNRIHYDTW</sequence>
<evidence type="ECO:0000256" key="4">
    <source>
        <dbReference type="ARBA" id="ARBA00022643"/>
    </source>
</evidence>
<keyword evidence="3" id="KW-0285">Flavoprotein</keyword>
<comment type="caution">
    <text evidence="7">The sequence shown here is derived from an EMBL/GenBank/DDBJ whole genome shotgun (WGS) entry which is preliminary data.</text>
</comment>
<dbReference type="SUPFAM" id="SSF55469">
    <property type="entry name" value="FMN-dependent nitroreductase-like"/>
    <property type="match status" value="1"/>
</dbReference>
<dbReference type="GO" id="GO:0016491">
    <property type="term" value="F:oxidoreductase activity"/>
    <property type="evidence" value="ECO:0007669"/>
    <property type="project" value="UniProtKB-KW"/>
</dbReference>
<dbReference type="InterPro" id="IPR029479">
    <property type="entry name" value="Nitroreductase"/>
</dbReference>
<comment type="similarity">
    <text evidence="2">Belongs to the nitroreductase family.</text>
</comment>
<name>A0A6L2R3W3_9BACT</name>
<evidence type="ECO:0000256" key="1">
    <source>
        <dbReference type="ARBA" id="ARBA00001917"/>
    </source>
</evidence>
<dbReference type="PANTHER" id="PTHR43673:SF2">
    <property type="entry name" value="NITROREDUCTASE"/>
    <property type="match status" value="1"/>
</dbReference>
<organism evidence="7 8">
    <name type="scientific">Candidatus Desulfovibrio kirbyi</name>
    <dbReference type="NCBI Taxonomy" id="2696086"/>
    <lineage>
        <taxon>Bacteria</taxon>
        <taxon>Pseudomonadati</taxon>
        <taxon>Thermodesulfobacteriota</taxon>
        <taxon>Desulfovibrionia</taxon>
        <taxon>Desulfovibrionales</taxon>
        <taxon>Desulfovibrionaceae</taxon>
        <taxon>Desulfovibrio</taxon>
    </lineage>
</organism>
<keyword evidence="5" id="KW-0560">Oxidoreductase</keyword>
<dbReference type="EMBL" id="BLLL01000001">
    <property type="protein sequence ID" value="GFH62261.1"/>
    <property type="molecule type" value="Genomic_DNA"/>
</dbReference>
<protein>
    <submittedName>
        <fullName evidence="7">Putative NAD(P)H-dependent FMN reductase</fullName>
    </submittedName>
</protein>
<comment type="cofactor">
    <cofactor evidence="1">
        <name>FMN</name>
        <dbReference type="ChEBI" id="CHEBI:58210"/>
    </cofactor>
</comment>
<dbReference type="PANTHER" id="PTHR43673">
    <property type="entry name" value="NAD(P)H NITROREDUCTASE YDGI-RELATED"/>
    <property type="match status" value="1"/>
</dbReference>
<reference evidence="7 8" key="1">
    <citation type="journal article" date="2020" name="ISME J.">
        <title>Parallel Reductive Genome Evolution in Desulfovibrio Ectosymbionts Independently Acquired by Trichonympha Protists in the Termite Gut.</title>
        <authorList>
            <person name="Takeuchi M."/>
            <person name="Kuwahara H."/>
            <person name="Murakami T."/>
            <person name="Takahashi K."/>
            <person name="Kajitani R."/>
            <person name="Toyoda A."/>
            <person name="Itoh T."/>
            <person name="Ohkuma M."/>
            <person name="Hongoh Y."/>
        </authorList>
    </citation>
    <scope>NUCLEOTIDE SEQUENCE [LARGE SCALE GENOMIC DNA]</scope>
    <source>
        <strain evidence="7">ZnDsv-02</strain>
    </source>
</reference>
<accession>A0A6L2R3W3</accession>
<feature type="domain" description="Nitroreductase" evidence="6">
    <location>
        <begin position="9"/>
        <end position="61"/>
    </location>
</feature>
<dbReference type="Pfam" id="PF00881">
    <property type="entry name" value="Nitroreductase"/>
    <property type="match status" value="2"/>
</dbReference>
<dbReference type="InterPro" id="IPR000415">
    <property type="entry name" value="Nitroreductase-like"/>
</dbReference>
<feature type="domain" description="Nitroreductase" evidence="6">
    <location>
        <begin position="63"/>
        <end position="148"/>
    </location>
</feature>
<evidence type="ECO:0000259" key="6">
    <source>
        <dbReference type="Pfam" id="PF00881"/>
    </source>
</evidence>
<dbReference type="Proteomes" id="UP000505077">
    <property type="component" value="Unassembled WGS sequence"/>
</dbReference>
<keyword evidence="4" id="KW-0288">FMN</keyword>
<dbReference type="CDD" id="cd02150">
    <property type="entry name" value="nitroreductase"/>
    <property type="match status" value="1"/>
</dbReference>
<dbReference type="Gene3D" id="3.40.109.10">
    <property type="entry name" value="NADH Oxidase"/>
    <property type="match status" value="1"/>
</dbReference>